<dbReference type="EC" id="3.2.1.21" evidence="3"/>
<evidence type="ECO:0000256" key="3">
    <source>
        <dbReference type="ARBA" id="ARBA00012744"/>
    </source>
</evidence>
<dbReference type="AlphaFoldDB" id="A0A543I3H9"/>
<evidence type="ECO:0000256" key="2">
    <source>
        <dbReference type="ARBA" id="ARBA00005336"/>
    </source>
</evidence>
<organism evidence="8 9">
    <name type="scientific">Humibacillus xanthopallidus</name>
    <dbReference type="NCBI Taxonomy" id="412689"/>
    <lineage>
        <taxon>Bacteria</taxon>
        <taxon>Bacillati</taxon>
        <taxon>Actinomycetota</taxon>
        <taxon>Actinomycetes</taxon>
        <taxon>Micrococcales</taxon>
        <taxon>Intrasporangiaceae</taxon>
        <taxon>Humibacillus</taxon>
    </lineage>
</organism>
<gene>
    <name evidence="8" type="ORF">FBY41_1527</name>
</gene>
<dbReference type="Gene3D" id="2.60.40.10">
    <property type="entry name" value="Immunoglobulins"/>
    <property type="match status" value="1"/>
</dbReference>
<dbReference type="Proteomes" id="UP000316747">
    <property type="component" value="Unassembled WGS sequence"/>
</dbReference>
<dbReference type="InterPro" id="IPR017853">
    <property type="entry name" value="GH"/>
</dbReference>
<accession>A0A543I3H9</accession>
<comment type="caution">
    <text evidence="8">The sequence shown here is derived from an EMBL/GenBank/DDBJ whole genome shotgun (WGS) entry which is preliminary data.</text>
</comment>
<dbReference type="InterPro" id="IPR026891">
    <property type="entry name" value="Fn3-like"/>
</dbReference>
<dbReference type="PRINTS" id="PR00133">
    <property type="entry name" value="GLHYDRLASE3"/>
</dbReference>
<dbReference type="Pfam" id="PF01915">
    <property type="entry name" value="Glyco_hydro_3_C"/>
    <property type="match status" value="1"/>
</dbReference>
<protein>
    <recommendedName>
        <fullName evidence="3">beta-glucosidase</fullName>
        <ecNumber evidence="3">3.2.1.21</ecNumber>
    </recommendedName>
</protein>
<keyword evidence="5" id="KW-0378">Hydrolase</keyword>
<keyword evidence="9" id="KW-1185">Reference proteome</keyword>
<dbReference type="SUPFAM" id="SSF52279">
    <property type="entry name" value="Beta-D-glucan exohydrolase, C-terminal domain"/>
    <property type="match status" value="1"/>
</dbReference>
<evidence type="ECO:0000256" key="1">
    <source>
        <dbReference type="ARBA" id="ARBA00000448"/>
    </source>
</evidence>
<evidence type="ECO:0000259" key="7">
    <source>
        <dbReference type="SMART" id="SM01217"/>
    </source>
</evidence>
<dbReference type="Pfam" id="PF14310">
    <property type="entry name" value="Fn3-like"/>
    <property type="match status" value="1"/>
</dbReference>
<dbReference type="OrthoDB" id="3187421at2"/>
<dbReference type="SUPFAM" id="SSF51445">
    <property type="entry name" value="(Trans)glycosidases"/>
    <property type="match status" value="1"/>
</dbReference>
<dbReference type="InterPro" id="IPR036881">
    <property type="entry name" value="Glyco_hydro_3_C_sf"/>
</dbReference>
<evidence type="ECO:0000313" key="8">
    <source>
        <dbReference type="EMBL" id="TQM65142.1"/>
    </source>
</evidence>
<dbReference type="GO" id="GO:0009251">
    <property type="term" value="P:glucan catabolic process"/>
    <property type="evidence" value="ECO:0007669"/>
    <property type="project" value="TreeGrafter"/>
</dbReference>
<comment type="catalytic activity">
    <reaction evidence="1">
        <text>Hydrolysis of terminal, non-reducing beta-D-glucosyl residues with release of beta-D-glucose.</text>
        <dbReference type="EC" id="3.2.1.21"/>
    </reaction>
</comment>
<dbReference type="GO" id="GO:0008422">
    <property type="term" value="F:beta-glucosidase activity"/>
    <property type="evidence" value="ECO:0007669"/>
    <property type="project" value="UniProtKB-EC"/>
</dbReference>
<keyword evidence="6" id="KW-0326">Glycosidase</keyword>
<dbReference type="InterPro" id="IPR036962">
    <property type="entry name" value="Glyco_hydro_3_N_sf"/>
</dbReference>
<name>A0A543I3H9_9MICO</name>
<dbReference type="Gene3D" id="3.40.50.1700">
    <property type="entry name" value="Glycoside hydrolase family 3 C-terminal domain"/>
    <property type="match status" value="1"/>
</dbReference>
<evidence type="ECO:0000313" key="9">
    <source>
        <dbReference type="Proteomes" id="UP000316747"/>
    </source>
</evidence>
<evidence type="ECO:0000256" key="6">
    <source>
        <dbReference type="ARBA" id="ARBA00023295"/>
    </source>
</evidence>
<dbReference type="InterPro" id="IPR051915">
    <property type="entry name" value="Cellulose_Degrad_GH3"/>
</dbReference>
<dbReference type="InterPro" id="IPR013783">
    <property type="entry name" value="Ig-like_fold"/>
</dbReference>
<dbReference type="RefSeq" id="WP_141842802.1">
    <property type="nucleotide sequence ID" value="NZ_VFPM01000001.1"/>
</dbReference>
<sequence length="740" mass="77862">MTSPSGPSERPWFDATLPTETRIDILMEAMTLSDKVAQTHQVANIDPEADADALRAGRISSSLYASGATAGNERDAGVLVGNIDAAQRHAVEGSRLGIPVLFGRDVIHGHRTVGPIPLGLAASFDPSLAEEVAAIAAREAVIDGVAWTFAPMVDLSEEPRWGRVAESLGETPVLSGRLAAALVRGFQGDDVSDPDRLAACAKHFVGYGLAAGGRDYDTVSVGENTLRNLHLRPFKAAVDAGVTTVMAAFNDVDGTPMHAHERLIRDVLKGEWGFDGVVVADWNGVGQLVNAGVAADLREAAALAIRAGVDLDMCSGAYLAHLVELVESGEVDVALVDDAVRRVLRLKLRLGLFDRPYAVRPGASNAPTPETREVALRAGQAAHVLVKNDGVLPLDASAGSAGTTGSAGSTGSTGSVLLSGAFVDDGDALLGTWVLDGRPEEVVTPGVALRERLGDHVTVADGRFSDVTLMQARVAETTVLLLGEHRSRSGEAQSVTDIGLPPGQLDVLRAVAALGKPLVAVVYTGRPLDLSEVLDLAGAVLVVWHPGTEAGNALADVLLGEVEPHGRLPMTFPLSTGHIPTSTHQRPTGRLIRADVDHREGRYIDALTYSRLPFGFGLSYTTVEYSAPTVSSPTLATDGSVTVSVTVTNTGDRPCREVVQLYLRDPVAEVTRPLVELTDWSLVDLEPGQAREVTFDVRAEQAAYAGRDLTTRVDEGEIVLLTGPDAAHLGAVSVTVRRSS</sequence>
<reference evidence="8 9" key="1">
    <citation type="submission" date="2019-06" db="EMBL/GenBank/DDBJ databases">
        <title>Genome sequencing of plant associated microbes to promote plant fitness in Sorghum bicolor and Oryza sativa.</title>
        <authorList>
            <person name="Coleman-Derr D."/>
        </authorList>
    </citation>
    <scope>NUCLEOTIDE SEQUENCE [LARGE SCALE GENOMIC DNA]</scope>
    <source>
        <strain evidence="8 9">KV-663</strain>
    </source>
</reference>
<feature type="domain" description="Fibronectin type III-like" evidence="7">
    <location>
        <begin position="657"/>
        <end position="726"/>
    </location>
</feature>
<evidence type="ECO:0000256" key="4">
    <source>
        <dbReference type="ARBA" id="ARBA00022729"/>
    </source>
</evidence>
<dbReference type="EMBL" id="VFPM01000001">
    <property type="protein sequence ID" value="TQM65142.1"/>
    <property type="molecule type" value="Genomic_DNA"/>
</dbReference>
<keyword evidence="4" id="KW-0732">Signal</keyword>
<dbReference type="PANTHER" id="PTHR30620:SF16">
    <property type="entry name" value="LYSOSOMAL BETA GLUCOSIDASE"/>
    <property type="match status" value="1"/>
</dbReference>
<dbReference type="PANTHER" id="PTHR30620">
    <property type="entry name" value="PERIPLASMIC BETA-GLUCOSIDASE-RELATED"/>
    <property type="match status" value="1"/>
</dbReference>
<dbReference type="SMART" id="SM01217">
    <property type="entry name" value="Fn3_like"/>
    <property type="match status" value="1"/>
</dbReference>
<dbReference type="InterPro" id="IPR001764">
    <property type="entry name" value="Glyco_hydro_3_N"/>
</dbReference>
<proteinExistence type="inferred from homology"/>
<dbReference type="InterPro" id="IPR002772">
    <property type="entry name" value="Glyco_hydro_3_C"/>
</dbReference>
<comment type="similarity">
    <text evidence="2">Belongs to the glycosyl hydrolase 3 family.</text>
</comment>
<dbReference type="Pfam" id="PF00933">
    <property type="entry name" value="Glyco_hydro_3"/>
    <property type="match status" value="1"/>
</dbReference>
<dbReference type="Gene3D" id="3.20.20.300">
    <property type="entry name" value="Glycoside hydrolase, family 3, N-terminal domain"/>
    <property type="match status" value="1"/>
</dbReference>
<evidence type="ECO:0000256" key="5">
    <source>
        <dbReference type="ARBA" id="ARBA00022801"/>
    </source>
</evidence>